<proteinExistence type="predicted"/>
<organism evidence="2 3">
    <name type="scientific">Blautia wexlerae</name>
    <dbReference type="NCBI Taxonomy" id="418240"/>
    <lineage>
        <taxon>Bacteria</taxon>
        <taxon>Bacillati</taxon>
        <taxon>Bacillota</taxon>
        <taxon>Clostridia</taxon>
        <taxon>Lachnospirales</taxon>
        <taxon>Lachnospiraceae</taxon>
        <taxon>Blautia</taxon>
    </lineage>
</organism>
<gene>
    <name evidence="2" type="ORF">ERS852523_00984</name>
</gene>
<protein>
    <recommendedName>
        <fullName evidence="4">PcfJ-like protein</fullName>
    </recommendedName>
</protein>
<dbReference type="InterPro" id="IPR025586">
    <property type="entry name" value="PcfJ"/>
</dbReference>
<dbReference type="Pfam" id="PF14284">
    <property type="entry name" value="PcfJ"/>
    <property type="match status" value="1"/>
</dbReference>
<evidence type="ECO:0000256" key="1">
    <source>
        <dbReference type="SAM" id="Coils"/>
    </source>
</evidence>
<evidence type="ECO:0008006" key="4">
    <source>
        <dbReference type="Google" id="ProtNLM"/>
    </source>
</evidence>
<feature type="coiled-coil region" evidence="1">
    <location>
        <begin position="567"/>
        <end position="606"/>
    </location>
</feature>
<keyword evidence="1" id="KW-0175">Coiled coil</keyword>
<evidence type="ECO:0000313" key="3">
    <source>
        <dbReference type="Proteomes" id="UP000095712"/>
    </source>
</evidence>
<dbReference type="AlphaFoldDB" id="A0A174LMD3"/>
<reference evidence="2 3" key="1">
    <citation type="submission" date="2015-09" db="EMBL/GenBank/DDBJ databases">
        <authorList>
            <consortium name="Pathogen Informatics"/>
        </authorList>
    </citation>
    <scope>NUCLEOTIDE SEQUENCE [LARGE SCALE GENOMIC DNA]</scope>
    <source>
        <strain evidence="2 3">2789STDY5834911</strain>
    </source>
</reference>
<dbReference type="Proteomes" id="UP000095712">
    <property type="component" value="Unassembled WGS sequence"/>
</dbReference>
<sequence length="722" mass="86123">MDKRKLSKIPQETASDEMLKFAERATGTHIVTCTEIEKDLLMLMFYPVKGLKKGKREARIRTFFSKTDYITQDLSVSKVKWLTAALDRMDCIGEFYEYHYDWDTEKRTYIPKMFFWTDGDLERVKNFFKEWAYENDKLEWTAVNRFQEMIKQQRLDEKHAKETNPIDKVMETVKEVPESFKKWTSEKAMSFSRYLVYSANSKKTAVVHCTHCKGTTIVDRTKIRLRNNEKGTCPLCGSQVTIKAKGRMPRICDERTVSFIEPREDGFLWRYFRIRRWIGDKGTDVQDHLYEIVRTFYKFAPDGTPCTNSYEWREYKQSGHIRWCPNEGFINYMDCILYPDNLPEAWKKTPMKYSALEILSKNKPTTQIYYPKAVQKYKDFPQLEWFIKMGLYNLALYLINDVYGHAFVNRDFHRTRGIYKKGKTIFEILGLTKENTRILQKLDGDIDELRLLQEAQDSGYNLKADELERFYKIFGCNTTLIRKENRKASIHKICRYIEREGTEYRVGNQGNCWQYSYMRHKERPDVREERIQNCAKDWLDYLNWCKELKYDLNNMFFYFPKNFKKVHDRTAAEYQALQDKKATEEKRREEERVKREAEVMKKLLDEMFKENAGIDNAFLIKGKELILRVPRDAQEIKNEGAALHHCVGTYVNRVAKGQTHIFFVRRVEEPDTPYFTMEYNKGRVIQCRGSHNCEMPQSVKTFVVAFEKLMKEREEKMERKCG</sequence>
<accession>A0A174LMD3</accession>
<evidence type="ECO:0000313" key="2">
    <source>
        <dbReference type="EMBL" id="CUP24091.1"/>
    </source>
</evidence>
<dbReference type="OrthoDB" id="1802755at2"/>
<name>A0A174LMD3_9FIRM</name>
<dbReference type="EMBL" id="CZAW01000008">
    <property type="protein sequence ID" value="CUP24091.1"/>
    <property type="molecule type" value="Genomic_DNA"/>
</dbReference>
<dbReference type="RefSeq" id="WP_055149904.1">
    <property type="nucleotide sequence ID" value="NZ_CZAW01000008.1"/>
</dbReference>